<proteinExistence type="predicted"/>
<dbReference type="EMBL" id="LAZR01003427">
    <property type="protein sequence ID" value="KKN18435.1"/>
    <property type="molecule type" value="Genomic_DNA"/>
</dbReference>
<gene>
    <name evidence="1" type="ORF">LCGC14_0955830</name>
</gene>
<evidence type="ECO:0000313" key="1">
    <source>
        <dbReference type="EMBL" id="KKN18435.1"/>
    </source>
</evidence>
<reference evidence="1" key="1">
    <citation type="journal article" date="2015" name="Nature">
        <title>Complex archaea that bridge the gap between prokaryotes and eukaryotes.</title>
        <authorList>
            <person name="Spang A."/>
            <person name="Saw J.H."/>
            <person name="Jorgensen S.L."/>
            <person name="Zaremba-Niedzwiedzka K."/>
            <person name="Martijn J."/>
            <person name="Lind A.E."/>
            <person name="van Eijk R."/>
            <person name="Schleper C."/>
            <person name="Guy L."/>
            <person name="Ettema T.J."/>
        </authorList>
    </citation>
    <scope>NUCLEOTIDE SEQUENCE</scope>
</reference>
<organism evidence="1">
    <name type="scientific">marine sediment metagenome</name>
    <dbReference type="NCBI Taxonomy" id="412755"/>
    <lineage>
        <taxon>unclassified sequences</taxon>
        <taxon>metagenomes</taxon>
        <taxon>ecological metagenomes</taxon>
    </lineage>
</organism>
<name>A0A0F9NFT8_9ZZZZ</name>
<accession>A0A0F9NFT8</accession>
<sequence length="333" mass="34798">MAEISLPWGGSITGDAGPYTDDQWSDVWRQLFTRDRTLEGVLPDYLNEFVVTNPAGLTIRVASGGAVIDGKFYRNTANVDFAGAAPGGGSNFYTVVAHKDFAAQTVRLSLLGPDVVSPPAVTQADGVDWEVAIYTVEITSGSVVTLTDVRVYCHFNTNVSTAMLEDGAVTTPKLPDGAVTAAKITDGAGSGVDADLLDGLEGAAYTNTLSTLAASSDITLTNSAVLIPGMSVVLTTGNYLVVASVPMIVSGSSGQYADINLQCFLDAVLQFGEGDDQDDIDASGRSRKVTMSFVWRVIVTGSQTLQLRASTAAGSTAAVDTSWQVDKAYALKV</sequence>
<comment type="caution">
    <text evidence="1">The sequence shown here is derived from an EMBL/GenBank/DDBJ whole genome shotgun (WGS) entry which is preliminary data.</text>
</comment>
<protein>
    <submittedName>
        <fullName evidence="1">Uncharacterized protein</fullName>
    </submittedName>
</protein>
<dbReference type="AlphaFoldDB" id="A0A0F9NFT8"/>